<evidence type="ECO:0000259" key="2">
    <source>
        <dbReference type="Pfam" id="PF11127"/>
    </source>
</evidence>
<dbReference type="PATRIC" id="fig|267850.7.peg.3037"/>
<comment type="caution">
    <text evidence="3">The sequence shown here is derived from an EMBL/GenBank/DDBJ whole genome shotgun (WGS) entry which is preliminary data.</text>
</comment>
<proteinExistence type="predicted"/>
<keyword evidence="1" id="KW-0812">Transmembrane</keyword>
<keyword evidence="4" id="KW-1185">Reference proteome</keyword>
<dbReference type="AlphaFoldDB" id="A0A063Y1H7"/>
<gene>
    <name evidence="3" type="ORF">ADINL_3086</name>
</gene>
<evidence type="ECO:0000313" key="4">
    <source>
        <dbReference type="Proteomes" id="UP000027318"/>
    </source>
</evidence>
<keyword evidence="1" id="KW-1133">Transmembrane helix</keyword>
<keyword evidence="1" id="KW-0472">Membrane</keyword>
<feature type="transmembrane region" description="Helical" evidence="1">
    <location>
        <begin position="12"/>
        <end position="30"/>
    </location>
</feature>
<feature type="domain" description="Inner membrane protein YgaP-like transmembrane" evidence="2">
    <location>
        <begin position="4"/>
        <end position="63"/>
    </location>
</feature>
<dbReference type="STRING" id="267850.ADINL_3086"/>
<dbReference type="Proteomes" id="UP000027318">
    <property type="component" value="Unassembled WGS sequence"/>
</dbReference>
<dbReference type="InterPro" id="IPR021309">
    <property type="entry name" value="YgaP-like_TM"/>
</dbReference>
<organism evidence="3 4">
    <name type="scientific">Nitrincola lacisaponensis</name>
    <dbReference type="NCBI Taxonomy" id="267850"/>
    <lineage>
        <taxon>Bacteria</taxon>
        <taxon>Pseudomonadati</taxon>
        <taxon>Pseudomonadota</taxon>
        <taxon>Gammaproteobacteria</taxon>
        <taxon>Oceanospirillales</taxon>
        <taxon>Oceanospirillaceae</taxon>
        <taxon>Nitrincola</taxon>
    </lineage>
</organism>
<dbReference type="Pfam" id="PF11127">
    <property type="entry name" value="YgaP-like_TM"/>
    <property type="match status" value="1"/>
</dbReference>
<reference evidence="3 4" key="1">
    <citation type="journal article" date="2005" name="Int. J. Syst. Evol. Microbiol.">
        <title>Nitrincola lacisaponensis gen. nov., sp. nov., a novel alkaliphilic bacterium isolated from an alkaline, saline lake.</title>
        <authorList>
            <person name="Dimitriu P.A."/>
            <person name="Shukla S.K."/>
            <person name="Conradt J."/>
            <person name="Marquez M.C."/>
            <person name="Ventosa A."/>
            <person name="Maglia A."/>
            <person name="Peyton B.M."/>
            <person name="Pinkart H.C."/>
            <person name="Mormile M.R."/>
        </authorList>
    </citation>
    <scope>NUCLEOTIDE SEQUENCE [LARGE SCALE GENOMIC DNA]</scope>
    <source>
        <strain evidence="3 4">4CA</strain>
    </source>
</reference>
<name>A0A063Y1H7_9GAMM</name>
<accession>A0A063Y1H7</accession>
<evidence type="ECO:0000256" key="1">
    <source>
        <dbReference type="SAM" id="Phobius"/>
    </source>
</evidence>
<sequence length="65" mass="6789">MDLKVNVGGIDKIARILVGAILLILAIMGTGTPWTWIGILPLITGLAGRCPAYSLLGINTCGIKK</sequence>
<evidence type="ECO:0000313" key="3">
    <source>
        <dbReference type="EMBL" id="KDE38631.1"/>
    </source>
</evidence>
<dbReference type="EMBL" id="JMSZ01000042">
    <property type="protein sequence ID" value="KDE38631.1"/>
    <property type="molecule type" value="Genomic_DNA"/>
</dbReference>
<feature type="transmembrane region" description="Helical" evidence="1">
    <location>
        <begin position="36"/>
        <end position="56"/>
    </location>
</feature>
<protein>
    <submittedName>
        <fullName evidence="3">Permeases of the major facilitator superfamily</fullName>
    </submittedName>
</protein>